<keyword evidence="2" id="KW-1185">Reference proteome</keyword>
<accession>A0A1Y3B1B5</accession>
<reference evidence="1 2" key="1">
    <citation type="submission" date="2017-03" db="EMBL/GenBank/DDBJ databases">
        <title>Genome Survey of Euroglyphus maynei.</title>
        <authorList>
            <person name="Arlian L.G."/>
            <person name="Morgan M.S."/>
            <person name="Rider S.D."/>
        </authorList>
    </citation>
    <scope>NUCLEOTIDE SEQUENCE [LARGE SCALE GENOMIC DNA]</scope>
    <source>
        <strain evidence="1">Arlian Lab</strain>
        <tissue evidence="1">Whole body</tissue>
    </source>
</reference>
<evidence type="ECO:0000313" key="1">
    <source>
        <dbReference type="EMBL" id="OTF74609.1"/>
    </source>
</evidence>
<name>A0A1Y3B1B5_EURMA</name>
<evidence type="ECO:0000313" key="2">
    <source>
        <dbReference type="Proteomes" id="UP000194236"/>
    </source>
</evidence>
<dbReference type="AlphaFoldDB" id="A0A1Y3B1B5"/>
<comment type="caution">
    <text evidence="1">The sequence shown here is derived from an EMBL/GenBank/DDBJ whole genome shotgun (WGS) entry which is preliminary data.</text>
</comment>
<gene>
    <name evidence="1" type="ORF">BLA29_008176</name>
</gene>
<proteinExistence type="predicted"/>
<dbReference type="Proteomes" id="UP000194236">
    <property type="component" value="Unassembled WGS sequence"/>
</dbReference>
<dbReference type="EMBL" id="MUJZ01046210">
    <property type="protein sequence ID" value="OTF74609.1"/>
    <property type="molecule type" value="Genomic_DNA"/>
</dbReference>
<organism evidence="1 2">
    <name type="scientific">Euroglyphus maynei</name>
    <name type="common">Mayne's house dust mite</name>
    <dbReference type="NCBI Taxonomy" id="6958"/>
    <lineage>
        <taxon>Eukaryota</taxon>
        <taxon>Metazoa</taxon>
        <taxon>Ecdysozoa</taxon>
        <taxon>Arthropoda</taxon>
        <taxon>Chelicerata</taxon>
        <taxon>Arachnida</taxon>
        <taxon>Acari</taxon>
        <taxon>Acariformes</taxon>
        <taxon>Sarcoptiformes</taxon>
        <taxon>Astigmata</taxon>
        <taxon>Psoroptidia</taxon>
        <taxon>Analgoidea</taxon>
        <taxon>Pyroglyphidae</taxon>
        <taxon>Pyroglyphinae</taxon>
        <taxon>Euroglyphus</taxon>
    </lineage>
</organism>
<protein>
    <submittedName>
        <fullName evidence="1">Uncharacterized protein</fullName>
    </submittedName>
</protein>
<sequence>MAIDSSSSSFCTDLGECYLCGQQDDSEGQRRLLTCSILNPNNFMISNHEHIKPGSVENVDDVCGVEKNV</sequence>